<keyword evidence="7 14" id="KW-0276">Fatty acid metabolism</keyword>
<dbReference type="InterPro" id="IPR002347">
    <property type="entry name" value="SDR_fam"/>
</dbReference>
<evidence type="ECO:0000256" key="1">
    <source>
        <dbReference type="ARBA" id="ARBA00005194"/>
    </source>
</evidence>
<feature type="region of interest" description="Disordered" evidence="15">
    <location>
        <begin position="1"/>
        <end position="59"/>
    </location>
</feature>
<dbReference type="CDD" id="cd05333">
    <property type="entry name" value="BKR_SDR_c"/>
    <property type="match status" value="1"/>
</dbReference>
<feature type="domain" description="Ketoreductase" evidence="16">
    <location>
        <begin position="191"/>
        <end position="371"/>
    </location>
</feature>
<evidence type="ECO:0000256" key="3">
    <source>
        <dbReference type="ARBA" id="ARBA00012948"/>
    </source>
</evidence>
<dbReference type="InterPro" id="IPR057326">
    <property type="entry name" value="KR_dom"/>
</dbReference>
<dbReference type="NCBIfam" id="TIGR01830">
    <property type="entry name" value="3oxo_ACP_reduc"/>
    <property type="match status" value="1"/>
</dbReference>
<dbReference type="NCBIfam" id="NF009466">
    <property type="entry name" value="PRK12826.1-2"/>
    <property type="match status" value="1"/>
</dbReference>
<protein>
    <recommendedName>
        <fullName evidence="3 14">3-oxoacyl-[acyl-carrier-protein] reductase</fullName>
        <ecNumber evidence="3 14">1.1.1.100</ecNumber>
    </recommendedName>
</protein>
<dbReference type="UniPathway" id="UPA00094"/>
<dbReference type="GO" id="GO:0004316">
    <property type="term" value="F:3-oxoacyl-[acyl-carrier-protein] reductase (NADPH) activity"/>
    <property type="evidence" value="ECO:0007669"/>
    <property type="project" value="UniProtKB-UniRule"/>
</dbReference>
<dbReference type="PRINTS" id="PR00080">
    <property type="entry name" value="SDRFAMILY"/>
</dbReference>
<keyword evidence="4 14" id="KW-0444">Lipid biosynthesis</keyword>
<comment type="subcellular location">
    <subcellularLocation>
        <location evidence="14">Plastid</location>
        <location evidence="14">Chloroplast</location>
    </subcellularLocation>
    <subcellularLocation>
        <location evidence="14">Plastid</location>
    </subcellularLocation>
    <text evidence="14">And non-photosynthetic plastids.</text>
</comment>
<keyword evidence="5" id="KW-0150">Chloroplast</keyword>
<dbReference type="InterPro" id="IPR011284">
    <property type="entry name" value="3oxo_ACP_reduc"/>
</dbReference>
<feature type="binding site" evidence="12">
    <location>
        <begin position="340"/>
        <end position="344"/>
    </location>
    <ligand>
        <name>NADP(+)</name>
        <dbReference type="ChEBI" id="CHEBI:58349"/>
    </ligand>
</feature>
<evidence type="ECO:0000256" key="15">
    <source>
        <dbReference type="SAM" id="MobiDB-lite"/>
    </source>
</evidence>
<evidence type="ECO:0000256" key="4">
    <source>
        <dbReference type="ARBA" id="ARBA00022516"/>
    </source>
</evidence>
<evidence type="ECO:0000256" key="14">
    <source>
        <dbReference type="RuleBase" id="RU366074"/>
    </source>
</evidence>
<dbReference type="PANTHER" id="PTHR42879">
    <property type="entry name" value="3-OXOACYL-(ACYL-CARRIER-PROTEIN) REDUCTASE"/>
    <property type="match status" value="1"/>
</dbReference>
<evidence type="ECO:0000256" key="12">
    <source>
        <dbReference type="PIRSR" id="PIRSR611284-2"/>
    </source>
</evidence>
<comment type="subunit">
    <text evidence="14">Homotetramer.</text>
</comment>
<comment type="catalytic activity">
    <reaction evidence="10 14">
        <text>a (3R)-hydroxyacyl-[ACP] + NADP(+) = a 3-oxoacyl-[ACP] + NADPH + H(+)</text>
        <dbReference type="Rhea" id="RHEA:17397"/>
        <dbReference type="Rhea" id="RHEA-COMP:9916"/>
        <dbReference type="Rhea" id="RHEA-COMP:9945"/>
        <dbReference type="ChEBI" id="CHEBI:15378"/>
        <dbReference type="ChEBI" id="CHEBI:57783"/>
        <dbReference type="ChEBI" id="CHEBI:58349"/>
        <dbReference type="ChEBI" id="CHEBI:78776"/>
        <dbReference type="ChEBI" id="CHEBI:78827"/>
        <dbReference type="EC" id="1.1.1.100"/>
    </reaction>
</comment>
<dbReference type="EC" id="1.1.1.100" evidence="3 14"/>
<dbReference type="PRINTS" id="PR00081">
    <property type="entry name" value="GDHRDH"/>
</dbReference>
<dbReference type="SMART" id="SM00822">
    <property type="entry name" value="PKS_KR"/>
    <property type="match status" value="1"/>
</dbReference>
<evidence type="ECO:0000256" key="2">
    <source>
        <dbReference type="ARBA" id="ARBA00006484"/>
    </source>
</evidence>
<evidence type="ECO:0000256" key="8">
    <source>
        <dbReference type="ARBA" id="ARBA00023002"/>
    </source>
</evidence>
<dbReference type="PANTHER" id="PTHR42879:SF2">
    <property type="entry name" value="3-OXOACYL-[ACYL-CARRIER-PROTEIN] REDUCTASE FABG"/>
    <property type="match status" value="1"/>
</dbReference>
<dbReference type="OMA" id="KELLYCH"/>
<dbReference type="FunFam" id="3.40.50.720:FF:000194">
    <property type="entry name" value="3-oxoacyl-[acyl-carrier-protein] reductase, chloroplastic"/>
    <property type="match status" value="1"/>
</dbReference>
<keyword evidence="14" id="KW-0443">Lipid metabolism</keyword>
<feature type="compositionally biased region" description="Polar residues" evidence="15">
    <location>
        <begin position="48"/>
        <end position="59"/>
    </location>
</feature>
<dbReference type="Gene3D" id="3.40.50.720">
    <property type="entry name" value="NAD(P)-binding Rossmann-like Domain"/>
    <property type="match status" value="1"/>
</dbReference>
<dbReference type="InterPro" id="IPR036291">
    <property type="entry name" value="NAD(P)-bd_dom_sf"/>
</dbReference>
<dbReference type="GO" id="GO:0051287">
    <property type="term" value="F:NAD binding"/>
    <property type="evidence" value="ECO:0007669"/>
    <property type="project" value="UniProtKB-UniRule"/>
</dbReference>
<keyword evidence="9 14" id="KW-0275">Fatty acid biosynthesis</keyword>
<evidence type="ECO:0000313" key="18">
    <source>
        <dbReference type="Proteomes" id="UP000298652"/>
    </source>
</evidence>
<sequence length="433" mass="45280">MQRTPLSLPSEAIPVIPPPIQELLSPRPTAPRPFPLRSRNAGPARPTRPNNQVQSYTGSDSDAASASVLFLARLVRSARRIVPAELPKPPLSRAPSRLQILRPHSQSTLLPLASRRSLMVTAAAAAAVSSPAAPVAGAAAATSRRGFVTFGGGAARSSPALRSVRGLSGVRTHVAAVEQAVAKDATKLEAPVVIITGASRGIGKATALALGKAGCKVLVNYARSSKEAEDVSKEIEASGGEAITFGGDVSKEADVESMMKAAMDKWGTIDVLVNNAGITRDTLLMRMKKSQWQDVIDLNLTGVFLCTQAATKVMMKKKKGRIINIASVVGLTGNVGQANYSAAKAGVIGFTKTVAREYASRNINVNAIAPGFIASDMTAELGEELEKKILSTIPLGRYGQPEEVAGLVEFLALNPAASYITGQVLTIDGGMVM</sequence>
<evidence type="ECO:0000256" key="7">
    <source>
        <dbReference type="ARBA" id="ARBA00022832"/>
    </source>
</evidence>
<dbReference type="PROSITE" id="PS00061">
    <property type="entry name" value="ADH_SHORT"/>
    <property type="match status" value="1"/>
</dbReference>
<proteinExistence type="inferred from homology"/>
<organism evidence="17 18">
    <name type="scientific">Setaria viridis</name>
    <name type="common">Green bristlegrass</name>
    <name type="synonym">Setaria italica subsp. viridis</name>
    <dbReference type="NCBI Taxonomy" id="4556"/>
    <lineage>
        <taxon>Eukaryota</taxon>
        <taxon>Viridiplantae</taxon>
        <taxon>Streptophyta</taxon>
        <taxon>Embryophyta</taxon>
        <taxon>Tracheophyta</taxon>
        <taxon>Spermatophyta</taxon>
        <taxon>Magnoliopsida</taxon>
        <taxon>Liliopsida</taxon>
        <taxon>Poales</taxon>
        <taxon>Poaceae</taxon>
        <taxon>PACMAD clade</taxon>
        <taxon>Panicoideae</taxon>
        <taxon>Panicodae</taxon>
        <taxon>Paniceae</taxon>
        <taxon>Cenchrinae</taxon>
        <taxon>Setaria</taxon>
    </lineage>
</organism>
<feature type="binding site" evidence="12">
    <location>
        <begin position="197"/>
        <end position="200"/>
    </location>
    <ligand>
        <name>NADP(+)</name>
        <dbReference type="ChEBI" id="CHEBI:58349"/>
    </ligand>
</feature>
<evidence type="ECO:0000256" key="6">
    <source>
        <dbReference type="ARBA" id="ARBA00022640"/>
    </source>
</evidence>
<name>A0A4U6U7Z6_SETVI</name>
<keyword evidence="8 14" id="KW-0560">Oxidoreductase</keyword>
<dbReference type="InterPro" id="IPR020904">
    <property type="entry name" value="Sc_DH/Rdtase_CS"/>
</dbReference>
<accession>A0A4U6U7Z6</accession>
<evidence type="ECO:0000256" key="11">
    <source>
        <dbReference type="PIRSR" id="PIRSR611284-1"/>
    </source>
</evidence>
<evidence type="ECO:0000259" key="16">
    <source>
        <dbReference type="SMART" id="SM00822"/>
    </source>
</evidence>
<gene>
    <name evidence="17" type="ORF">SEVIR_6G260300v2</name>
</gene>
<dbReference type="Gramene" id="TKW11861">
    <property type="protein sequence ID" value="TKW11861"/>
    <property type="gene ID" value="SEVIR_6G260300v2"/>
</dbReference>
<evidence type="ECO:0000313" key="17">
    <source>
        <dbReference type="EMBL" id="TKW11861.1"/>
    </source>
</evidence>
<keyword evidence="12 14" id="KW-0521">NADP</keyword>
<evidence type="ECO:0000256" key="9">
    <source>
        <dbReference type="ARBA" id="ARBA00023160"/>
    </source>
</evidence>
<dbReference type="GO" id="GO:0006633">
    <property type="term" value="P:fatty acid biosynthetic process"/>
    <property type="evidence" value="ECO:0007669"/>
    <property type="project" value="UniProtKB-UniPathway"/>
</dbReference>
<dbReference type="NCBIfam" id="NF005559">
    <property type="entry name" value="PRK07231.1"/>
    <property type="match status" value="1"/>
</dbReference>
<dbReference type="SUPFAM" id="SSF51735">
    <property type="entry name" value="NAD(P)-binding Rossmann-fold domains"/>
    <property type="match status" value="1"/>
</dbReference>
<comment type="pathway">
    <text evidence="1 14">Lipid metabolism; fatty acid biosynthesis.</text>
</comment>
<dbReference type="AlphaFoldDB" id="A0A4U6U7Z6"/>
<dbReference type="EMBL" id="CM016557">
    <property type="protein sequence ID" value="TKW11861.1"/>
    <property type="molecule type" value="Genomic_DNA"/>
</dbReference>
<feature type="active site" description="Proton acceptor" evidence="11">
    <location>
        <position position="340"/>
    </location>
</feature>
<dbReference type="GO" id="GO:0009507">
    <property type="term" value="C:chloroplast"/>
    <property type="evidence" value="ECO:0007669"/>
    <property type="project" value="UniProtKB-SubCell"/>
</dbReference>
<keyword evidence="18" id="KW-1185">Reference proteome</keyword>
<feature type="binding site" evidence="12">
    <location>
        <position position="275"/>
    </location>
    <ligand>
        <name>NADP(+)</name>
        <dbReference type="ChEBI" id="CHEBI:58349"/>
    </ligand>
</feature>
<comment type="similarity">
    <text evidence="2 13">Belongs to the short-chain dehydrogenases/reductases (SDR) family.</text>
</comment>
<evidence type="ECO:0000256" key="10">
    <source>
        <dbReference type="ARBA" id="ARBA00048508"/>
    </source>
</evidence>
<dbReference type="InterPro" id="IPR050259">
    <property type="entry name" value="SDR"/>
</dbReference>
<reference evidence="17" key="1">
    <citation type="submission" date="2019-03" db="EMBL/GenBank/DDBJ databases">
        <title>WGS assembly of Setaria viridis.</title>
        <authorList>
            <person name="Huang P."/>
            <person name="Jenkins J."/>
            <person name="Grimwood J."/>
            <person name="Barry K."/>
            <person name="Healey A."/>
            <person name="Mamidi S."/>
            <person name="Sreedasyam A."/>
            <person name="Shu S."/>
            <person name="Feldman M."/>
            <person name="Wu J."/>
            <person name="Yu Y."/>
            <person name="Chen C."/>
            <person name="Johnson J."/>
            <person name="Rokhsar D."/>
            <person name="Baxter I."/>
            <person name="Schmutz J."/>
            <person name="Brutnell T."/>
            <person name="Kellogg E."/>
        </authorList>
    </citation>
    <scope>NUCLEOTIDE SEQUENCE [LARGE SCALE GENOMIC DNA]</scope>
</reference>
<keyword evidence="6" id="KW-0934">Plastid</keyword>
<evidence type="ECO:0000256" key="5">
    <source>
        <dbReference type="ARBA" id="ARBA00022528"/>
    </source>
</evidence>
<dbReference type="Pfam" id="PF00106">
    <property type="entry name" value="adh_short"/>
    <property type="match status" value="1"/>
</dbReference>
<feature type="binding site" evidence="12">
    <location>
        <position position="373"/>
    </location>
    <ligand>
        <name>NADP(+)</name>
        <dbReference type="ChEBI" id="CHEBI:58349"/>
    </ligand>
</feature>
<dbReference type="Proteomes" id="UP000298652">
    <property type="component" value="Chromosome 6"/>
</dbReference>
<evidence type="ECO:0000256" key="13">
    <source>
        <dbReference type="RuleBase" id="RU000363"/>
    </source>
</evidence>